<dbReference type="AlphaFoldDB" id="A0A0B2VYJ8"/>
<dbReference type="Proteomes" id="UP000031036">
    <property type="component" value="Unassembled WGS sequence"/>
</dbReference>
<comment type="caution">
    <text evidence="2">The sequence shown here is derived from an EMBL/GenBank/DDBJ whole genome shotgun (WGS) entry which is preliminary data.</text>
</comment>
<keyword evidence="1" id="KW-0812">Transmembrane</keyword>
<keyword evidence="1" id="KW-0472">Membrane</keyword>
<protein>
    <submittedName>
        <fullName evidence="2">Uncharacterized protein</fullName>
    </submittedName>
</protein>
<name>A0A0B2VYJ8_TOXCA</name>
<sequence length="103" mass="11937">MQRATVHQSPHRLSCSFIKNVAVASSYLSNRPTRTVLILANVPFRRRRSLVHSYTDHPFKSHKLATFVTFCAVIVTCLSRHRILQMRCKYPYTCTSFSYTTNI</sequence>
<evidence type="ECO:0000313" key="3">
    <source>
        <dbReference type="Proteomes" id="UP000031036"/>
    </source>
</evidence>
<reference evidence="2 3" key="1">
    <citation type="submission" date="2014-11" db="EMBL/GenBank/DDBJ databases">
        <title>Genetic blueprint of the zoonotic pathogen Toxocara canis.</title>
        <authorList>
            <person name="Zhu X.-Q."/>
            <person name="Korhonen P.K."/>
            <person name="Cai H."/>
            <person name="Young N.D."/>
            <person name="Nejsum P."/>
            <person name="von Samson-Himmelstjerna G."/>
            <person name="Boag P.R."/>
            <person name="Tan P."/>
            <person name="Li Q."/>
            <person name="Min J."/>
            <person name="Yang Y."/>
            <person name="Wang X."/>
            <person name="Fang X."/>
            <person name="Hall R.S."/>
            <person name="Hofmann A."/>
            <person name="Sternberg P.W."/>
            <person name="Jex A.R."/>
            <person name="Gasser R.B."/>
        </authorList>
    </citation>
    <scope>NUCLEOTIDE SEQUENCE [LARGE SCALE GENOMIC DNA]</scope>
    <source>
        <strain evidence="2">PN_DK_2014</strain>
    </source>
</reference>
<gene>
    <name evidence="2" type="ORF">Tcan_00980</name>
</gene>
<keyword evidence="3" id="KW-1185">Reference proteome</keyword>
<feature type="non-terminal residue" evidence="2">
    <location>
        <position position="103"/>
    </location>
</feature>
<keyword evidence="1" id="KW-1133">Transmembrane helix</keyword>
<accession>A0A0B2VYJ8</accession>
<organism evidence="2 3">
    <name type="scientific">Toxocara canis</name>
    <name type="common">Canine roundworm</name>
    <dbReference type="NCBI Taxonomy" id="6265"/>
    <lineage>
        <taxon>Eukaryota</taxon>
        <taxon>Metazoa</taxon>
        <taxon>Ecdysozoa</taxon>
        <taxon>Nematoda</taxon>
        <taxon>Chromadorea</taxon>
        <taxon>Rhabditida</taxon>
        <taxon>Spirurina</taxon>
        <taxon>Ascaridomorpha</taxon>
        <taxon>Ascaridoidea</taxon>
        <taxon>Toxocaridae</taxon>
        <taxon>Toxocara</taxon>
    </lineage>
</organism>
<proteinExistence type="predicted"/>
<dbReference type="EMBL" id="JPKZ01000628">
    <property type="protein sequence ID" value="KHN86387.1"/>
    <property type="molecule type" value="Genomic_DNA"/>
</dbReference>
<evidence type="ECO:0000256" key="1">
    <source>
        <dbReference type="SAM" id="Phobius"/>
    </source>
</evidence>
<feature type="transmembrane region" description="Helical" evidence="1">
    <location>
        <begin position="64"/>
        <end position="81"/>
    </location>
</feature>
<evidence type="ECO:0000313" key="2">
    <source>
        <dbReference type="EMBL" id="KHN86387.1"/>
    </source>
</evidence>